<evidence type="ECO:0000259" key="8">
    <source>
        <dbReference type="PROSITE" id="PS50928"/>
    </source>
</evidence>
<feature type="transmembrane region" description="Helical" evidence="7">
    <location>
        <begin position="250"/>
        <end position="271"/>
    </location>
</feature>
<accession>A0A1H9PBI1</accession>
<organism evidence="9 10">
    <name type="scientific">Faunimonas pinastri</name>
    <dbReference type="NCBI Taxonomy" id="1855383"/>
    <lineage>
        <taxon>Bacteria</taxon>
        <taxon>Pseudomonadati</taxon>
        <taxon>Pseudomonadota</taxon>
        <taxon>Alphaproteobacteria</taxon>
        <taxon>Hyphomicrobiales</taxon>
        <taxon>Afifellaceae</taxon>
        <taxon>Faunimonas</taxon>
    </lineage>
</organism>
<comment type="similarity">
    <text evidence="7">Belongs to the binding-protein-dependent transport system permease family.</text>
</comment>
<dbReference type="InterPro" id="IPR035906">
    <property type="entry name" value="MetI-like_sf"/>
</dbReference>
<evidence type="ECO:0000256" key="6">
    <source>
        <dbReference type="ARBA" id="ARBA00023136"/>
    </source>
</evidence>
<feature type="transmembrane region" description="Helical" evidence="7">
    <location>
        <begin position="192"/>
        <end position="217"/>
    </location>
</feature>
<dbReference type="SUPFAM" id="SSF161098">
    <property type="entry name" value="MetI-like"/>
    <property type="match status" value="1"/>
</dbReference>
<evidence type="ECO:0000256" key="7">
    <source>
        <dbReference type="RuleBase" id="RU363032"/>
    </source>
</evidence>
<dbReference type="STRING" id="1855383.SAMN05216548_11934"/>
<evidence type="ECO:0000256" key="1">
    <source>
        <dbReference type="ARBA" id="ARBA00004651"/>
    </source>
</evidence>
<evidence type="ECO:0000256" key="5">
    <source>
        <dbReference type="ARBA" id="ARBA00022989"/>
    </source>
</evidence>
<keyword evidence="10" id="KW-1185">Reference proteome</keyword>
<feature type="transmembrane region" description="Helical" evidence="7">
    <location>
        <begin position="12"/>
        <end position="37"/>
    </location>
</feature>
<dbReference type="InterPro" id="IPR050901">
    <property type="entry name" value="BP-dep_ABC_trans_perm"/>
</dbReference>
<sequence>MSNPSLSRGELVRYVLIYAAVAVLVLFTCVPILWLVIMSISSAQELTAVPLHWIPKSPDFSRYARLLGLTSDGSENIFLPALRNSVITAGGATLVAMAAAIPAAYAMSRRNAPRAMLFVMLATFMVPPITYALPLYTGLGKIGLLNTSAGLIIIYSALLLPFAVWLTKTNIDILPVSLEEAAMLDGAGTLRIMWSVLLPIARPALVAAAMLSFLTAWDEFFYALLFTSDLRAKTLPVAIADFAAGRVTDYGMVSAIGVLAAIPPVILAIFFQKSLIAGLSSGSVKG</sequence>
<feature type="transmembrane region" description="Helical" evidence="7">
    <location>
        <begin position="86"/>
        <end position="105"/>
    </location>
</feature>
<protein>
    <submittedName>
        <fullName evidence="9">Carbohydrate ABC transporter membrane protein 2, CUT1 family</fullName>
    </submittedName>
</protein>
<dbReference type="GO" id="GO:0005886">
    <property type="term" value="C:plasma membrane"/>
    <property type="evidence" value="ECO:0007669"/>
    <property type="project" value="UniProtKB-SubCell"/>
</dbReference>
<feature type="domain" description="ABC transmembrane type-1" evidence="8">
    <location>
        <begin position="82"/>
        <end position="271"/>
    </location>
</feature>
<evidence type="ECO:0000313" key="10">
    <source>
        <dbReference type="Proteomes" id="UP000199647"/>
    </source>
</evidence>
<name>A0A1H9PBI1_9HYPH</name>
<dbReference type="AlphaFoldDB" id="A0A1H9PBI1"/>
<dbReference type="Gene3D" id="1.10.3720.10">
    <property type="entry name" value="MetI-like"/>
    <property type="match status" value="1"/>
</dbReference>
<evidence type="ECO:0000256" key="2">
    <source>
        <dbReference type="ARBA" id="ARBA00022448"/>
    </source>
</evidence>
<evidence type="ECO:0000256" key="3">
    <source>
        <dbReference type="ARBA" id="ARBA00022475"/>
    </source>
</evidence>
<keyword evidence="5 7" id="KW-1133">Transmembrane helix</keyword>
<proteinExistence type="inferred from homology"/>
<dbReference type="InterPro" id="IPR000515">
    <property type="entry name" value="MetI-like"/>
</dbReference>
<dbReference type="GO" id="GO:0055085">
    <property type="term" value="P:transmembrane transport"/>
    <property type="evidence" value="ECO:0007669"/>
    <property type="project" value="InterPro"/>
</dbReference>
<evidence type="ECO:0000313" key="9">
    <source>
        <dbReference type="EMBL" id="SER45521.1"/>
    </source>
</evidence>
<dbReference type="Proteomes" id="UP000199647">
    <property type="component" value="Unassembled WGS sequence"/>
</dbReference>
<dbReference type="OrthoDB" id="9815445at2"/>
<dbReference type="PROSITE" id="PS50928">
    <property type="entry name" value="ABC_TM1"/>
    <property type="match status" value="1"/>
</dbReference>
<gene>
    <name evidence="9" type="ORF">SAMN05216548_11934</name>
</gene>
<feature type="transmembrane region" description="Helical" evidence="7">
    <location>
        <begin position="142"/>
        <end position="166"/>
    </location>
</feature>
<keyword evidence="6 7" id="KW-0472">Membrane</keyword>
<reference evidence="9 10" key="1">
    <citation type="submission" date="2016-10" db="EMBL/GenBank/DDBJ databases">
        <authorList>
            <person name="de Groot N.N."/>
        </authorList>
    </citation>
    <scope>NUCLEOTIDE SEQUENCE [LARGE SCALE GENOMIC DNA]</scope>
    <source>
        <strain evidence="9 10">A52C2</strain>
    </source>
</reference>
<dbReference type="Pfam" id="PF00528">
    <property type="entry name" value="BPD_transp_1"/>
    <property type="match status" value="1"/>
</dbReference>
<evidence type="ECO:0000256" key="4">
    <source>
        <dbReference type="ARBA" id="ARBA00022692"/>
    </source>
</evidence>
<dbReference type="PANTHER" id="PTHR32243">
    <property type="entry name" value="MALTOSE TRANSPORT SYSTEM PERMEASE-RELATED"/>
    <property type="match status" value="1"/>
</dbReference>
<dbReference type="RefSeq" id="WP_092499391.1">
    <property type="nucleotide sequence ID" value="NZ_FOFG01000019.1"/>
</dbReference>
<keyword evidence="4 7" id="KW-0812">Transmembrane</keyword>
<dbReference type="PANTHER" id="PTHR32243:SF18">
    <property type="entry name" value="INNER MEMBRANE ABC TRANSPORTER PERMEASE PROTEIN YCJP"/>
    <property type="match status" value="1"/>
</dbReference>
<dbReference type="EMBL" id="FOFG01000019">
    <property type="protein sequence ID" value="SER45521.1"/>
    <property type="molecule type" value="Genomic_DNA"/>
</dbReference>
<keyword evidence="3" id="KW-1003">Cell membrane</keyword>
<comment type="subcellular location">
    <subcellularLocation>
        <location evidence="1 7">Cell membrane</location>
        <topology evidence="1 7">Multi-pass membrane protein</topology>
    </subcellularLocation>
</comment>
<keyword evidence="2 7" id="KW-0813">Transport</keyword>
<feature type="transmembrane region" description="Helical" evidence="7">
    <location>
        <begin position="117"/>
        <end position="136"/>
    </location>
</feature>
<dbReference type="CDD" id="cd06261">
    <property type="entry name" value="TM_PBP2"/>
    <property type="match status" value="1"/>
</dbReference>